<dbReference type="Pfam" id="PF14169">
    <property type="entry name" value="YdjO"/>
    <property type="match status" value="1"/>
</dbReference>
<organism evidence="1 2">
    <name type="scientific">Neobacillus citreus</name>
    <dbReference type="NCBI Taxonomy" id="2833578"/>
    <lineage>
        <taxon>Bacteria</taxon>
        <taxon>Bacillati</taxon>
        <taxon>Bacillota</taxon>
        <taxon>Bacilli</taxon>
        <taxon>Bacillales</taxon>
        <taxon>Bacillaceae</taxon>
        <taxon>Neobacillus</taxon>
    </lineage>
</organism>
<accession>A0A9J6N3D5</accession>
<evidence type="ECO:0000313" key="2">
    <source>
        <dbReference type="Proteomes" id="UP000677265"/>
    </source>
</evidence>
<dbReference type="Proteomes" id="UP000677265">
    <property type="component" value="Unassembled WGS sequence"/>
</dbReference>
<sequence length="84" mass="9917">MKKKNEEMKRLILDILKEKEAVPIFFGKRAKEEEMETILVDTEIFSCMDNSCIGWMRKDFVSDDLLCPMCGNEMIQEIRELPKI</sequence>
<keyword evidence="2" id="KW-1185">Reference proteome</keyword>
<reference evidence="1 2" key="1">
    <citation type="submission" date="2022-03" db="EMBL/GenBank/DDBJ databases">
        <title>Novel Bacillus species.</title>
        <authorList>
            <person name="Liu G."/>
        </authorList>
    </citation>
    <scope>NUCLEOTIDE SEQUENCE [LARGE SCALE GENOMIC DNA]</scope>
    <source>
        <strain evidence="1 2">FJAT-50051</strain>
    </source>
</reference>
<protein>
    <submittedName>
        <fullName evidence="1">Cold-shock protein</fullName>
    </submittedName>
</protein>
<name>A0A9J6N3D5_9BACI</name>
<dbReference type="AlphaFoldDB" id="A0A9J6N3D5"/>
<evidence type="ECO:0000313" key="1">
    <source>
        <dbReference type="EMBL" id="MCH6267510.1"/>
    </source>
</evidence>
<proteinExistence type="predicted"/>
<dbReference type="EMBL" id="JAGYPE020000037">
    <property type="protein sequence ID" value="MCH6267510.1"/>
    <property type="molecule type" value="Genomic_DNA"/>
</dbReference>
<dbReference type="InterPro" id="IPR025916">
    <property type="entry name" value="YdjO"/>
</dbReference>
<comment type="caution">
    <text evidence="1">The sequence shown here is derived from an EMBL/GenBank/DDBJ whole genome shotgun (WGS) entry which is preliminary data.</text>
</comment>
<gene>
    <name evidence="1" type="ORF">KHB02_018480</name>
</gene>
<dbReference type="RefSeq" id="WP_241113955.1">
    <property type="nucleotide sequence ID" value="NZ_JAGYPE020000037.1"/>
</dbReference>